<dbReference type="Pfam" id="PF13531">
    <property type="entry name" value="SBP_bac_11"/>
    <property type="match status" value="1"/>
</dbReference>
<evidence type="ECO:0000256" key="2">
    <source>
        <dbReference type="ARBA" id="ARBA00022729"/>
    </source>
</evidence>
<dbReference type="CDD" id="cd13517">
    <property type="entry name" value="PBP2_ModA3_like"/>
    <property type="match status" value="1"/>
</dbReference>
<dbReference type="PIRSF" id="PIRSF004846">
    <property type="entry name" value="ModA"/>
    <property type="match status" value="1"/>
</dbReference>
<dbReference type="AlphaFoldDB" id="A0A1Q6DX64"/>
<dbReference type="PANTHER" id="PTHR30632">
    <property type="entry name" value="MOLYBDATE-BINDING PERIPLASMIC PROTEIN"/>
    <property type="match status" value="1"/>
</dbReference>
<keyword evidence="3" id="KW-0812">Transmembrane</keyword>
<evidence type="ECO:0000256" key="3">
    <source>
        <dbReference type="SAM" id="Phobius"/>
    </source>
</evidence>
<dbReference type="STRING" id="1903181.BTN85_1433"/>
<sequence>MEKTQKIFSIFVILAVVLAGGVVLWNQSSQDQQSLYVYCGAGLREPMEEVAQKFEEKHDIKVNFNFAGSNTLLSQIELNQEGDVYMPGAKYYIEQADKKGFIEKSELVIYHTPVITVPEGNPEDITSLEDLTNDGVKVVLGDPGACAIGRLSNKILEKNGIFNGTDENVVSRTATVNELVVYITQKQGEAAITWKADVHGLEEETDVVMIQEDKNLIKTCPIGSLTFSENKEAANKFVEFVSTNGKDIFEDYGFIEYAK</sequence>
<accession>A0A1Q6DX64</accession>
<feature type="transmembrane region" description="Helical" evidence="3">
    <location>
        <begin position="7"/>
        <end position="25"/>
    </location>
</feature>
<gene>
    <name evidence="4" type="ORF">BTN85_1433</name>
</gene>
<evidence type="ECO:0000313" key="4">
    <source>
        <dbReference type="EMBL" id="OKY78928.1"/>
    </source>
</evidence>
<dbReference type="GO" id="GO:0030973">
    <property type="term" value="F:molybdate ion binding"/>
    <property type="evidence" value="ECO:0007669"/>
    <property type="project" value="TreeGrafter"/>
</dbReference>
<keyword evidence="2" id="KW-0732">Signal</keyword>
<keyword evidence="1" id="KW-0479">Metal-binding</keyword>
<dbReference type="SUPFAM" id="SSF53850">
    <property type="entry name" value="Periplasmic binding protein-like II"/>
    <property type="match status" value="1"/>
</dbReference>
<reference evidence="4" key="1">
    <citation type="submission" date="2016-12" db="EMBL/GenBank/DDBJ databases">
        <title>Discovery of methanogenic haloarchaea.</title>
        <authorList>
            <person name="Sorokin D.Y."/>
            <person name="Makarova K.S."/>
            <person name="Abbas B."/>
            <person name="Ferrer M."/>
            <person name="Golyshin P.N."/>
        </authorList>
    </citation>
    <scope>NUCLEOTIDE SEQUENCE [LARGE SCALE GENOMIC DNA]</scope>
    <source>
        <strain evidence="4">HMET1</strain>
    </source>
</reference>
<dbReference type="InterPro" id="IPR050682">
    <property type="entry name" value="ModA/WtpA"/>
</dbReference>
<dbReference type="NCBIfam" id="TIGR01256">
    <property type="entry name" value="modA"/>
    <property type="match status" value="1"/>
</dbReference>
<comment type="caution">
    <text evidence="4">The sequence shown here is derived from an EMBL/GenBank/DDBJ whole genome shotgun (WGS) entry which is preliminary data.</text>
</comment>
<name>A0A1Q6DX64_METT1</name>
<dbReference type="InParanoid" id="A0A1Q6DX64"/>
<protein>
    <submittedName>
        <fullName evidence="4">ABC-type molybdate transport system, periplasmic component</fullName>
    </submittedName>
</protein>
<dbReference type="GO" id="GO:0046872">
    <property type="term" value="F:metal ion binding"/>
    <property type="evidence" value="ECO:0007669"/>
    <property type="project" value="UniProtKB-KW"/>
</dbReference>
<dbReference type="Proteomes" id="UP000185744">
    <property type="component" value="Unassembled WGS sequence"/>
</dbReference>
<evidence type="ECO:0000256" key="1">
    <source>
        <dbReference type="ARBA" id="ARBA00022723"/>
    </source>
</evidence>
<evidence type="ECO:0000313" key="5">
    <source>
        <dbReference type="Proteomes" id="UP000185744"/>
    </source>
</evidence>
<dbReference type="EMBL" id="MSDW01000001">
    <property type="protein sequence ID" value="OKY78928.1"/>
    <property type="molecule type" value="Genomic_DNA"/>
</dbReference>
<keyword evidence="3" id="KW-0472">Membrane</keyword>
<proteinExistence type="predicted"/>
<dbReference type="GO" id="GO:0015689">
    <property type="term" value="P:molybdate ion transport"/>
    <property type="evidence" value="ECO:0007669"/>
    <property type="project" value="InterPro"/>
</dbReference>
<dbReference type="Gene3D" id="3.40.190.10">
    <property type="entry name" value="Periplasmic binding protein-like II"/>
    <property type="match status" value="2"/>
</dbReference>
<dbReference type="PANTHER" id="PTHR30632:SF0">
    <property type="entry name" value="SULFATE-BINDING PROTEIN"/>
    <property type="match status" value="1"/>
</dbReference>
<dbReference type="InterPro" id="IPR005950">
    <property type="entry name" value="ModA"/>
</dbReference>
<keyword evidence="5" id="KW-1185">Reference proteome</keyword>
<organism evidence="4 5">
    <name type="scientific">Methanohalarchaeum thermophilum</name>
    <dbReference type="NCBI Taxonomy" id="1903181"/>
    <lineage>
        <taxon>Archaea</taxon>
        <taxon>Methanobacteriati</taxon>
        <taxon>Methanobacteriota</taxon>
        <taxon>Methanonatronarchaeia</taxon>
        <taxon>Methanonatronarchaeales</taxon>
        <taxon>Methanonatronarchaeaceae</taxon>
        <taxon>Candidatus Methanohalarchaeum</taxon>
    </lineage>
</organism>
<keyword evidence="3" id="KW-1133">Transmembrane helix</keyword>